<dbReference type="AlphaFoldDB" id="A0A7T8GNP6"/>
<feature type="region of interest" description="Disordered" evidence="1">
    <location>
        <begin position="55"/>
        <end position="83"/>
    </location>
</feature>
<sequence length="83" mass="8811">MQTTSSSGPLVTLLRESGPFWSQGQTPSPDSRGGGGDVLVLNAAKTQLMIGGNAKKRMLRSSPSTSGRRGAPVRRNRVSWSQI</sequence>
<name>A0A7T8GNP6_CALRO</name>
<feature type="compositionally biased region" description="Polar residues" evidence="1">
    <location>
        <begin position="20"/>
        <end position="29"/>
    </location>
</feature>
<feature type="region of interest" description="Disordered" evidence="1">
    <location>
        <begin position="1"/>
        <end position="36"/>
    </location>
</feature>
<keyword evidence="3" id="KW-1185">Reference proteome</keyword>
<gene>
    <name evidence="2" type="ORF">FKW44_022819</name>
</gene>
<reference evidence="3" key="1">
    <citation type="submission" date="2021-01" db="EMBL/GenBank/DDBJ databases">
        <title>Caligus Genome Assembly.</title>
        <authorList>
            <person name="Gallardo-Escarate C."/>
        </authorList>
    </citation>
    <scope>NUCLEOTIDE SEQUENCE [LARGE SCALE GENOMIC DNA]</scope>
</reference>
<dbReference type="OrthoDB" id="411173at2759"/>
<evidence type="ECO:0000256" key="1">
    <source>
        <dbReference type="SAM" id="MobiDB-lite"/>
    </source>
</evidence>
<protein>
    <submittedName>
        <fullName evidence="2">Uncharacterized protein</fullName>
    </submittedName>
</protein>
<proteinExistence type="predicted"/>
<evidence type="ECO:0000313" key="3">
    <source>
        <dbReference type="Proteomes" id="UP000595437"/>
    </source>
</evidence>
<accession>A0A7T8GNP6</accession>
<organism evidence="2 3">
    <name type="scientific">Caligus rogercresseyi</name>
    <name type="common">Sea louse</name>
    <dbReference type="NCBI Taxonomy" id="217165"/>
    <lineage>
        <taxon>Eukaryota</taxon>
        <taxon>Metazoa</taxon>
        <taxon>Ecdysozoa</taxon>
        <taxon>Arthropoda</taxon>
        <taxon>Crustacea</taxon>
        <taxon>Multicrustacea</taxon>
        <taxon>Hexanauplia</taxon>
        <taxon>Copepoda</taxon>
        <taxon>Siphonostomatoida</taxon>
        <taxon>Caligidae</taxon>
        <taxon>Caligus</taxon>
    </lineage>
</organism>
<dbReference type="EMBL" id="CP045906">
    <property type="protein sequence ID" value="QQP34802.1"/>
    <property type="molecule type" value="Genomic_DNA"/>
</dbReference>
<dbReference type="Proteomes" id="UP000595437">
    <property type="component" value="Chromosome 17"/>
</dbReference>
<evidence type="ECO:0000313" key="2">
    <source>
        <dbReference type="EMBL" id="QQP34802.1"/>
    </source>
</evidence>